<evidence type="ECO:0000259" key="2">
    <source>
        <dbReference type="PROSITE" id="PS50168"/>
    </source>
</evidence>
<dbReference type="PROSITE" id="PS50168">
    <property type="entry name" value="DED"/>
    <property type="match status" value="1"/>
</dbReference>
<dbReference type="AlphaFoldDB" id="A0A2J8WV37"/>
<dbReference type="SUPFAM" id="SSF47986">
    <property type="entry name" value="DEATH domain"/>
    <property type="match status" value="1"/>
</dbReference>
<dbReference type="EMBL" id="NDHI03003377">
    <property type="protein sequence ID" value="PNJ73628.1"/>
    <property type="molecule type" value="Genomic_DNA"/>
</dbReference>
<gene>
    <name evidence="3" type="ORF">CR201_G0007201</name>
</gene>
<dbReference type="InterPro" id="IPR011029">
    <property type="entry name" value="DEATH-like_dom_sf"/>
</dbReference>
<comment type="caution">
    <text evidence="3">The sequence shown here is derived from an EMBL/GenBank/DDBJ whole genome shotgun (WGS) entry which is preliminary data.</text>
</comment>
<reference evidence="3" key="1">
    <citation type="submission" date="2017-12" db="EMBL/GenBank/DDBJ databases">
        <title>High-resolution comparative analysis of great ape genomes.</title>
        <authorList>
            <person name="Pollen A."/>
            <person name="Hastie A."/>
            <person name="Hormozdiari F."/>
            <person name="Dougherty M."/>
            <person name="Liu R."/>
            <person name="Chaisson M."/>
            <person name="Hoppe E."/>
            <person name="Hill C."/>
            <person name="Pang A."/>
            <person name="Hillier L."/>
            <person name="Baker C."/>
            <person name="Armstrong J."/>
            <person name="Shendure J."/>
            <person name="Paten B."/>
            <person name="Wilson R."/>
            <person name="Chao H."/>
            <person name="Schneider V."/>
            <person name="Ventura M."/>
            <person name="Kronenberg Z."/>
            <person name="Murali S."/>
            <person name="Gordon D."/>
            <person name="Cantsilieris S."/>
            <person name="Munson K."/>
            <person name="Nelson B."/>
            <person name="Raja A."/>
            <person name="Underwood J."/>
            <person name="Diekhans M."/>
            <person name="Fiddes I."/>
            <person name="Haussler D."/>
            <person name="Eichler E."/>
        </authorList>
    </citation>
    <scope>NUCLEOTIDE SEQUENCE [LARGE SCALE GENOMIC DNA]</scope>
    <source>
        <strain evidence="3">Susie</strain>
    </source>
</reference>
<proteinExistence type="predicted"/>
<dbReference type="InterPro" id="IPR001875">
    <property type="entry name" value="DED_dom"/>
</dbReference>
<evidence type="ECO:0000313" key="3">
    <source>
        <dbReference type="EMBL" id="PNJ73628.1"/>
    </source>
</evidence>
<dbReference type="Pfam" id="PF01335">
    <property type="entry name" value="DED"/>
    <property type="match status" value="1"/>
</dbReference>
<organism evidence="3">
    <name type="scientific">Pongo abelii</name>
    <name type="common">Sumatran orangutan</name>
    <name type="synonym">Pongo pygmaeus abelii</name>
    <dbReference type="NCBI Taxonomy" id="9601"/>
    <lineage>
        <taxon>Eukaryota</taxon>
        <taxon>Metazoa</taxon>
        <taxon>Chordata</taxon>
        <taxon>Craniata</taxon>
        <taxon>Vertebrata</taxon>
        <taxon>Euteleostomi</taxon>
        <taxon>Mammalia</taxon>
        <taxon>Eutheria</taxon>
        <taxon>Euarchontoglires</taxon>
        <taxon>Primates</taxon>
        <taxon>Haplorrhini</taxon>
        <taxon>Catarrhini</taxon>
        <taxon>Hominidae</taxon>
        <taxon>Pongo</taxon>
    </lineage>
</organism>
<accession>A0A2J8WV37</accession>
<sequence length="83" mass="9441">NLLDIFIEMEKRVILGKGKLDILKRVCAQINKSLLKIINDYEEFSRDFGQSLPNEKQTSGILSDHQQSQFCKSTGESAQTSQH</sequence>
<dbReference type="GO" id="GO:0042981">
    <property type="term" value="P:regulation of apoptotic process"/>
    <property type="evidence" value="ECO:0007669"/>
    <property type="project" value="InterPro"/>
</dbReference>
<feature type="non-terminal residue" evidence="3">
    <location>
        <position position="1"/>
    </location>
</feature>
<dbReference type="Gene3D" id="1.10.533.10">
    <property type="entry name" value="Death Domain, Fas"/>
    <property type="match status" value="1"/>
</dbReference>
<protein>
    <submittedName>
        <fullName evidence="3">CASP8 isoform 11</fullName>
    </submittedName>
</protein>
<name>A0A2J8WV37_PONAB</name>
<feature type="domain" description="DED" evidence="2">
    <location>
        <begin position="1"/>
        <end position="40"/>
    </location>
</feature>
<feature type="region of interest" description="Disordered" evidence="1">
    <location>
        <begin position="55"/>
        <end position="83"/>
    </location>
</feature>
<evidence type="ECO:0000256" key="1">
    <source>
        <dbReference type="SAM" id="MobiDB-lite"/>
    </source>
</evidence>